<evidence type="ECO:0000256" key="2">
    <source>
        <dbReference type="ARBA" id="ARBA00023002"/>
    </source>
</evidence>
<organism evidence="3 4">
    <name type="scientific">Spongiibacter nanhainus</name>
    <dbReference type="NCBI Taxonomy" id="2794344"/>
    <lineage>
        <taxon>Bacteria</taxon>
        <taxon>Pseudomonadati</taxon>
        <taxon>Pseudomonadota</taxon>
        <taxon>Gammaproteobacteria</taxon>
        <taxon>Cellvibrionales</taxon>
        <taxon>Spongiibacteraceae</taxon>
        <taxon>Spongiibacter</taxon>
    </lineage>
</organism>
<dbReference type="EMBL" id="CP066167">
    <property type="protein sequence ID" value="QQD16858.1"/>
    <property type="molecule type" value="Genomic_DNA"/>
</dbReference>
<name>A0A7T4QXX9_9GAMM</name>
<reference evidence="3 4" key="1">
    <citation type="submission" date="2020-12" db="EMBL/GenBank/DDBJ databases">
        <authorList>
            <person name="Shan Y."/>
        </authorList>
    </citation>
    <scope>NUCLEOTIDE SEQUENCE [LARGE SCALE GENOMIC DNA]</scope>
    <source>
        <strain evidence="4">csc3.9</strain>
    </source>
</reference>
<keyword evidence="4" id="KW-1185">Reference proteome</keyword>
<dbReference type="AlphaFoldDB" id="A0A7T4QXX9"/>
<accession>A0A7T4QXX9</accession>
<evidence type="ECO:0000313" key="4">
    <source>
        <dbReference type="Proteomes" id="UP000596063"/>
    </source>
</evidence>
<protein>
    <submittedName>
        <fullName evidence="3">SDR family oxidoreductase</fullName>
    </submittedName>
</protein>
<gene>
    <name evidence="3" type="ORF">I6N98_10720</name>
</gene>
<sequence length="252" mass="25764">MAVYAISGAATGIGAAIAGQLQQRGDRVISIDLRDADICADLATDEGCQQAIEGVRALAAQGLDGIIPCAGLGPSVKSPSLIARVNYFGATTLVEGLADVLVDGGVVAMIASNSAAMVQSSPYTEALIAGDEQTACELADAADPYSAYAGSKLALCGWMRRQCPELARRNIRINAVAPGIVATPLTDSVMSDPDLGQAMKDFAASVPLGKVAQPQQIADVVLFLLSTGASYMSGSVLFVDGGYDAVLRPDAI</sequence>
<evidence type="ECO:0000313" key="3">
    <source>
        <dbReference type="EMBL" id="QQD16858.1"/>
    </source>
</evidence>
<dbReference type="InterPro" id="IPR036291">
    <property type="entry name" value="NAD(P)-bd_dom_sf"/>
</dbReference>
<evidence type="ECO:0000256" key="1">
    <source>
        <dbReference type="ARBA" id="ARBA00006484"/>
    </source>
</evidence>
<dbReference type="PANTHER" id="PTHR24321:SF8">
    <property type="entry name" value="ESTRADIOL 17-BETA-DEHYDROGENASE 8-RELATED"/>
    <property type="match status" value="1"/>
</dbReference>
<keyword evidence="2" id="KW-0560">Oxidoreductase</keyword>
<comment type="similarity">
    <text evidence="1">Belongs to the short-chain dehydrogenases/reductases (SDR) family.</text>
</comment>
<dbReference type="SUPFAM" id="SSF51735">
    <property type="entry name" value="NAD(P)-binding Rossmann-fold domains"/>
    <property type="match status" value="1"/>
</dbReference>
<dbReference type="KEGG" id="snan:I6N98_10720"/>
<dbReference type="GO" id="GO:0016491">
    <property type="term" value="F:oxidoreductase activity"/>
    <property type="evidence" value="ECO:0007669"/>
    <property type="project" value="UniProtKB-KW"/>
</dbReference>
<proteinExistence type="inferred from homology"/>
<dbReference type="RefSeq" id="WP_198568360.1">
    <property type="nucleotide sequence ID" value="NZ_CP066167.1"/>
</dbReference>
<dbReference type="InterPro" id="IPR002347">
    <property type="entry name" value="SDR_fam"/>
</dbReference>
<dbReference type="Pfam" id="PF13561">
    <property type="entry name" value="adh_short_C2"/>
    <property type="match status" value="1"/>
</dbReference>
<dbReference type="Gene3D" id="3.40.50.720">
    <property type="entry name" value="NAD(P)-binding Rossmann-like Domain"/>
    <property type="match status" value="1"/>
</dbReference>
<dbReference type="PANTHER" id="PTHR24321">
    <property type="entry name" value="DEHYDROGENASES, SHORT CHAIN"/>
    <property type="match status" value="1"/>
</dbReference>
<dbReference type="PRINTS" id="PR00081">
    <property type="entry name" value="GDHRDH"/>
</dbReference>
<dbReference type="Proteomes" id="UP000596063">
    <property type="component" value="Chromosome"/>
</dbReference>